<evidence type="ECO:0000256" key="10">
    <source>
        <dbReference type="ARBA" id="ARBA00023098"/>
    </source>
</evidence>
<accession>A0A4R2RF74</accession>
<evidence type="ECO:0000256" key="18">
    <source>
        <dbReference type="ARBA" id="ARBA00043210"/>
    </source>
</evidence>
<evidence type="ECO:0000256" key="19">
    <source>
        <dbReference type="ARBA" id="ARBA00047588"/>
    </source>
</evidence>
<dbReference type="EC" id="3.1.2.2" evidence="16"/>
<keyword evidence="12" id="KW-0966">Cell projection</keyword>
<keyword evidence="4" id="KW-1003">Cell membrane</keyword>
<comment type="subcellular location">
    <subcellularLocation>
        <location evidence="3">Cell projection</location>
        <location evidence="3">Ruffle membrane</location>
    </subcellularLocation>
    <subcellularLocation>
        <location evidence="2">Cytoplasm</location>
    </subcellularLocation>
    <subcellularLocation>
        <location evidence="1">Membrane</location>
        <topology evidence="1">Peripheral membrane protein</topology>
    </subcellularLocation>
</comment>
<protein>
    <recommendedName>
        <fullName evidence="17">Acyl-coenzyme A thioesterase THEM4</fullName>
        <ecNumber evidence="16">3.1.2.2</ecNumber>
    </recommendedName>
    <alternativeName>
        <fullName evidence="18">Thioesterase superfamily member 4</fullName>
    </alternativeName>
</protein>
<dbReference type="GO" id="GO:0005737">
    <property type="term" value="C:cytoplasm"/>
    <property type="evidence" value="ECO:0007669"/>
    <property type="project" value="UniProtKB-SubCell"/>
</dbReference>
<dbReference type="InterPro" id="IPR052365">
    <property type="entry name" value="THEM4/THEM5_acyl-CoA_thioest"/>
</dbReference>
<dbReference type="AlphaFoldDB" id="A0A4R2RF74"/>
<dbReference type="SUPFAM" id="SSF54637">
    <property type="entry name" value="Thioesterase/thiol ester dehydrase-isomerase"/>
    <property type="match status" value="1"/>
</dbReference>
<comment type="catalytic activity">
    <reaction evidence="22">
        <text>dodecanoyl-CoA + H2O = dodecanoate + CoA + H(+)</text>
        <dbReference type="Rhea" id="RHEA:30135"/>
        <dbReference type="ChEBI" id="CHEBI:15377"/>
        <dbReference type="ChEBI" id="CHEBI:15378"/>
        <dbReference type="ChEBI" id="CHEBI:18262"/>
        <dbReference type="ChEBI" id="CHEBI:57287"/>
        <dbReference type="ChEBI" id="CHEBI:57375"/>
    </reaction>
    <physiologicalReaction direction="left-to-right" evidence="22">
        <dbReference type="Rhea" id="RHEA:30136"/>
    </physiologicalReaction>
</comment>
<evidence type="ECO:0000259" key="24">
    <source>
        <dbReference type="Pfam" id="PF03061"/>
    </source>
</evidence>
<evidence type="ECO:0000256" key="23">
    <source>
        <dbReference type="ARBA" id="ARBA00048180"/>
    </source>
</evidence>
<evidence type="ECO:0000313" key="26">
    <source>
        <dbReference type="Proteomes" id="UP000294813"/>
    </source>
</evidence>
<keyword evidence="10" id="KW-0443">Lipid metabolism</keyword>
<comment type="catalytic activity">
    <reaction evidence="21">
        <text>decanoyl-CoA + H2O = decanoate + CoA + H(+)</text>
        <dbReference type="Rhea" id="RHEA:40059"/>
        <dbReference type="ChEBI" id="CHEBI:15377"/>
        <dbReference type="ChEBI" id="CHEBI:15378"/>
        <dbReference type="ChEBI" id="CHEBI:27689"/>
        <dbReference type="ChEBI" id="CHEBI:57287"/>
        <dbReference type="ChEBI" id="CHEBI:61430"/>
    </reaction>
    <physiologicalReaction direction="left-to-right" evidence="21">
        <dbReference type="Rhea" id="RHEA:40060"/>
    </physiologicalReaction>
</comment>
<evidence type="ECO:0000256" key="1">
    <source>
        <dbReference type="ARBA" id="ARBA00004170"/>
    </source>
</evidence>
<comment type="catalytic activity">
    <reaction evidence="19">
        <text>octanoyl-CoA + H2O = octanoate + CoA + H(+)</text>
        <dbReference type="Rhea" id="RHEA:30143"/>
        <dbReference type="ChEBI" id="CHEBI:15377"/>
        <dbReference type="ChEBI" id="CHEBI:15378"/>
        <dbReference type="ChEBI" id="CHEBI:25646"/>
        <dbReference type="ChEBI" id="CHEBI:57287"/>
        <dbReference type="ChEBI" id="CHEBI:57386"/>
    </reaction>
    <physiologicalReaction direction="left-to-right" evidence="19">
        <dbReference type="Rhea" id="RHEA:30144"/>
    </physiologicalReaction>
</comment>
<evidence type="ECO:0000256" key="22">
    <source>
        <dbReference type="ARBA" id="ARBA00048074"/>
    </source>
</evidence>
<keyword evidence="5" id="KW-0963">Cytoplasm</keyword>
<dbReference type="InterPro" id="IPR029069">
    <property type="entry name" value="HotDog_dom_sf"/>
</dbReference>
<comment type="catalytic activity">
    <reaction evidence="14">
        <text>(9Z)-octadecenoyl-CoA + H2O = (9Z)-octadecenoate + CoA + H(+)</text>
        <dbReference type="Rhea" id="RHEA:40139"/>
        <dbReference type="ChEBI" id="CHEBI:15377"/>
        <dbReference type="ChEBI" id="CHEBI:15378"/>
        <dbReference type="ChEBI" id="CHEBI:30823"/>
        <dbReference type="ChEBI" id="CHEBI:57287"/>
        <dbReference type="ChEBI" id="CHEBI:57387"/>
    </reaction>
    <physiologicalReaction direction="left-to-right" evidence="14">
        <dbReference type="Rhea" id="RHEA:40140"/>
    </physiologicalReaction>
</comment>
<dbReference type="InterPro" id="IPR006683">
    <property type="entry name" value="Thioestr_dom"/>
</dbReference>
<dbReference type="OrthoDB" id="9792301at2"/>
<evidence type="ECO:0000256" key="15">
    <source>
        <dbReference type="ARBA" id="ARBA00038456"/>
    </source>
</evidence>
<dbReference type="PANTHER" id="PTHR12418:SF19">
    <property type="entry name" value="ACYL-COENZYME A THIOESTERASE THEM4"/>
    <property type="match status" value="1"/>
</dbReference>
<dbReference type="GO" id="GO:0006631">
    <property type="term" value="P:fatty acid metabolic process"/>
    <property type="evidence" value="ECO:0007669"/>
    <property type="project" value="UniProtKB-KW"/>
</dbReference>
<feature type="domain" description="Thioesterase" evidence="24">
    <location>
        <begin position="50"/>
        <end position="123"/>
    </location>
</feature>
<evidence type="ECO:0000256" key="14">
    <source>
        <dbReference type="ARBA" id="ARBA00037002"/>
    </source>
</evidence>
<evidence type="ECO:0000256" key="9">
    <source>
        <dbReference type="ARBA" id="ARBA00022946"/>
    </source>
</evidence>
<proteinExistence type="inferred from homology"/>
<comment type="catalytic activity">
    <reaction evidence="13">
        <text>(5Z,8Z,11Z,14Z)-eicosatetraenoyl-CoA + H2O = (5Z,8Z,11Z,14Z)-eicosatetraenoate + CoA + H(+)</text>
        <dbReference type="Rhea" id="RHEA:40151"/>
        <dbReference type="ChEBI" id="CHEBI:15377"/>
        <dbReference type="ChEBI" id="CHEBI:15378"/>
        <dbReference type="ChEBI" id="CHEBI:32395"/>
        <dbReference type="ChEBI" id="CHEBI:57287"/>
        <dbReference type="ChEBI" id="CHEBI:57368"/>
    </reaction>
    <physiologicalReaction direction="left-to-right" evidence="13">
        <dbReference type="Rhea" id="RHEA:40152"/>
    </physiologicalReaction>
</comment>
<keyword evidence="7" id="KW-0378">Hydrolase</keyword>
<evidence type="ECO:0000313" key="25">
    <source>
        <dbReference type="EMBL" id="TCP61523.1"/>
    </source>
</evidence>
<evidence type="ECO:0000256" key="5">
    <source>
        <dbReference type="ARBA" id="ARBA00022490"/>
    </source>
</evidence>
<dbReference type="Pfam" id="PF03061">
    <property type="entry name" value="4HBT"/>
    <property type="match status" value="1"/>
</dbReference>
<evidence type="ECO:0000256" key="20">
    <source>
        <dbReference type="ARBA" id="ARBA00047734"/>
    </source>
</evidence>
<dbReference type="Gene3D" id="3.10.129.10">
    <property type="entry name" value="Hotdog Thioesterase"/>
    <property type="match status" value="1"/>
</dbReference>
<name>A0A4R2RF74_9FIRM</name>
<keyword evidence="6" id="KW-0053">Apoptosis</keyword>
<evidence type="ECO:0000256" key="4">
    <source>
        <dbReference type="ARBA" id="ARBA00022475"/>
    </source>
</evidence>
<evidence type="ECO:0000256" key="2">
    <source>
        <dbReference type="ARBA" id="ARBA00004496"/>
    </source>
</evidence>
<dbReference type="EMBL" id="SLXT01000027">
    <property type="protein sequence ID" value="TCP61523.1"/>
    <property type="molecule type" value="Genomic_DNA"/>
</dbReference>
<evidence type="ECO:0000256" key="8">
    <source>
        <dbReference type="ARBA" id="ARBA00022832"/>
    </source>
</evidence>
<dbReference type="CDD" id="cd03443">
    <property type="entry name" value="PaaI_thioesterase"/>
    <property type="match status" value="1"/>
</dbReference>
<dbReference type="Proteomes" id="UP000294813">
    <property type="component" value="Unassembled WGS sequence"/>
</dbReference>
<evidence type="ECO:0000256" key="21">
    <source>
        <dbReference type="ARBA" id="ARBA00047969"/>
    </source>
</evidence>
<keyword evidence="8" id="KW-0276">Fatty acid metabolism</keyword>
<evidence type="ECO:0000256" key="16">
    <source>
        <dbReference type="ARBA" id="ARBA00038848"/>
    </source>
</evidence>
<dbReference type="PANTHER" id="PTHR12418">
    <property type="entry name" value="ACYL-COENZYME A THIOESTERASE THEM4"/>
    <property type="match status" value="1"/>
</dbReference>
<organism evidence="25 26">
    <name type="scientific">Heliophilum fasciatum</name>
    <dbReference type="NCBI Taxonomy" id="35700"/>
    <lineage>
        <taxon>Bacteria</taxon>
        <taxon>Bacillati</taxon>
        <taxon>Bacillota</taxon>
        <taxon>Clostridia</taxon>
        <taxon>Eubacteriales</taxon>
        <taxon>Heliobacteriaceae</taxon>
        <taxon>Heliophilum</taxon>
    </lineage>
</organism>
<evidence type="ECO:0000256" key="13">
    <source>
        <dbReference type="ARBA" id="ARBA00035852"/>
    </source>
</evidence>
<dbReference type="GO" id="GO:0016787">
    <property type="term" value="F:hydrolase activity"/>
    <property type="evidence" value="ECO:0007669"/>
    <property type="project" value="UniProtKB-KW"/>
</dbReference>
<dbReference type="GO" id="GO:0016020">
    <property type="term" value="C:membrane"/>
    <property type="evidence" value="ECO:0007669"/>
    <property type="project" value="UniProtKB-SubCell"/>
</dbReference>
<evidence type="ECO:0000256" key="7">
    <source>
        <dbReference type="ARBA" id="ARBA00022801"/>
    </source>
</evidence>
<dbReference type="RefSeq" id="WP_131920339.1">
    <property type="nucleotide sequence ID" value="NZ_JAOQNU010000028.1"/>
</dbReference>
<comment type="catalytic activity">
    <reaction evidence="23">
        <text>tetradecanoyl-CoA + H2O = tetradecanoate + CoA + H(+)</text>
        <dbReference type="Rhea" id="RHEA:40119"/>
        <dbReference type="ChEBI" id="CHEBI:15377"/>
        <dbReference type="ChEBI" id="CHEBI:15378"/>
        <dbReference type="ChEBI" id="CHEBI:30807"/>
        <dbReference type="ChEBI" id="CHEBI:57287"/>
        <dbReference type="ChEBI" id="CHEBI:57385"/>
    </reaction>
    <physiologicalReaction direction="left-to-right" evidence="23">
        <dbReference type="Rhea" id="RHEA:40120"/>
    </physiologicalReaction>
</comment>
<evidence type="ECO:0000256" key="6">
    <source>
        <dbReference type="ARBA" id="ARBA00022703"/>
    </source>
</evidence>
<keyword evidence="11" id="KW-0472">Membrane</keyword>
<keyword evidence="26" id="KW-1185">Reference proteome</keyword>
<keyword evidence="9" id="KW-0809">Transit peptide</keyword>
<gene>
    <name evidence="25" type="ORF">EDD73_12726</name>
</gene>
<evidence type="ECO:0000256" key="3">
    <source>
        <dbReference type="ARBA" id="ARBA00004632"/>
    </source>
</evidence>
<evidence type="ECO:0000256" key="11">
    <source>
        <dbReference type="ARBA" id="ARBA00023136"/>
    </source>
</evidence>
<comment type="similarity">
    <text evidence="15">Belongs to the THEM4/THEM5 thioesterase family.</text>
</comment>
<comment type="catalytic activity">
    <reaction evidence="20">
        <text>hexadecanoyl-CoA + H2O = hexadecanoate + CoA + H(+)</text>
        <dbReference type="Rhea" id="RHEA:16645"/>
        <dbReference type="ChEBI" id="CHEBI:7896"/>
        <dbReference type="ChEBI" id="CHEBI:15377"/>
        <dbReference type="ChEBI" id="CHEBI:15378"/>
        <dbReference type="ChEBI" id="CHEBI:57287"/>
        <dbReference type="ChEBI" id="CHEBI:57379"/>
        <dbReference type="EC" id="3.1.2.2"/>
    </reaction>
    <physiologicalReaction direction="left-to-right" evidence="20">
        <dbReference type="Rhea" id="RHEA:16646"/>
    </physiologicalReaction>
</comment>
<comment type="caution">
    <text evidence="25">The sequence shown here is derived from an EMBL/GenBank/DDBJ whole genome shotgun (WGS) entry which is preliminary data.</text>
</comment>
<evidence type="ECO:0000256" key="17">
    <source>
        <dbReference type="ARBA" id="ARBA00040123"/>
    </source>
</evidence>
<evidence type="ECO:0000256" key="12">
    <source>
        <dbReference type="ARBA" id="ARBA00023273"/>
    </source>
</evidence>
<sequence>MTEIFDLSNYNMCFCCGKDNPIGLHLDFGFEGDEYVTYFTPSEVHQSYPGVTHGGLISTVLDEVMGKQINEMGMAAFTARMDVRWRHAIPIGEKVRVASRLVRHKGKLMEMAATVHRADGSLAAEATARFMVKGDFVRTAE</sequence>
<reference evidence="25 26" key="1">
    <citation type="submission" date="2019-03" db="EMBL/GenBank/DDBJ databases">
        <title>Genomic Encyclopedia of Type Strains, Phase IV (KMG-IV): sequencing the most valuable type-strain genomes for metagenomic binning, comparative biology and taxonomic classification.</title>
        <authorList>
            <person name="Goeker M."/>
        </authorList>
    </citation>
    <scope>NUCLEOTIDE SEQUENCE [LARGE SCALE GENOMIC DNA]</scope>
    <source>
        <strain evidence="25 26">DSM 11170</strain>
    </source>
</reference>